<dbReference type="STRING" id="988480.A0A075B3V5"/>
<reference evidence="5 6" key="1">
    <citation type="journal article" date="2013" name="Curr. Biol.">
        <title>Shared signatures of parasitism and phylogenomics unite Cryptomycota and microsporidia.</title>
        <authorList>
            <person name="James T.Y."/>
            <person name="Pelin A."/>
            <person name="Bonen L."/>
            <person name="Ahrendt S."/>
            <person name="Sain D."/>
            <person name="Corradi N."/>
            <person name="Stajich J.E."/>
        </authorList>
    </citation>
    <scope>NUCLEOTIDE SEQUENCE [LARGE SCALE GENOMIC DNA]</scope>
    <source>
        <strain evidence="5 6">CSF55</strain>
    </source>
</reference>
<dbReference type="GO" id="GO:0006508">
    <property type="term" value="P:proteolysis"/>
    <property type="evidence" value="ECO:0007669"/>
    <property type="project" value="UniProtKB-KW"/>
</dbReference>
<gene>
    <name evidence="5" type="ORF">O9G_005969</name>
</gene>
<evidence type="ECO:0000256" key="1">
    <source>
        <dbReference type="ARBA" id="ARBA00005234"/>
    </source>
</evidence>
<protein>
    <recommendedName>
        <fullName evidence="4">Ubiquitin-like protease family profile domain-containing protein</fullName>
    </recommendedName>
</protein>
<dbReference type="EMBL" id="KE560794">
    <property type="protein sequence ID" value="EPZ35603.1"/>
    <property type="molecule type" value="Genomic_DNA"/>
</dbReference>
<dbReference type="InterPro" id="IPR003653">
    <property type="entry name" value="Peptidase_C48_C"/>
</dbReference>
<name>A0A075B3V5_ROZAC</name>
<comment type="similarity">
    <text evidence="1">Belongs to the peptidase C48 family.</text>
</comment>
<dbReference type="InterPro" id="IPR038765">
    <property type="entry name" value="Papain-like_cys_pep_sf"/>
</dbReference>
<evidence type="ECO:0000256" key="3">
    <source>
        <dbReference type="ARBA" id="ARBA00022801"/>
    </source>
</evidence>
<proteinExistence type="inferred from homology"/>
<evidence type="ECO:0000256" key="2">
    <source>
        <dbReference type="ARBA" id="ARBA00022670"/>
    </source>
</evidence>
<dbReference type="Proteomes" id="UP000030755">
    <property type="component" value="Unassembled WGS sequence"/>
</dbReference>
<dbReference type="Gene3D" id="3.40.395.10">
    <property type="entry name" value="Adenoviral Proteinase, Chain A"/>
    <property type="match status" value="1"/>
</dbReference>
<dbReference type="GO" id="GO:0019783">
    <property type="term" value="F:ubiquitin-like protein peptidase activity"/>
    <property type="evidence" value="ECO:0007669"/>
    <property type="project" value="UniProtKB-ARBA"/>
</dbReference>
<dbReference type="HOGENOM" id="CLU_1251291_0_0_1"/>
<evidence type="ECO:0000313" key="6">
    <source>
        <dbReference type="Proteomes" id="UP000030755"/>
    </source>
</evidence>
<dbReference type="Pfam" id="PF02902">
    <property type="entry name" value="Peptidase_C48"/>
    <property type="match status" value="1"/>
</dbReference>
<dbReference type="SUPFAM" id="SSF54001">
    <property type="entry name" value="Cysteine proteinases"/>
    <property type="match status" value="1"/>
</dbReference>
<dbReference type="AlphaFoldDB" id="A0A075B3V5"/>
<sequence>MKQHRRNVIDLSQASREDEYREDFSWLSALDSDCAWLDDQERNLQELLEEENENVASITTFMLVFMEEAGFENTLPFVKRIAIFEKDILLAPVHYASHWQLAVVYPQEGCIRLYNSFDECPSEPLMLLQRFMKKEWELYFQSLCENEWKATMITCPRQTDASNCEIVSCLNARKVVTNKPDTTVGMYVRQKIKTSICQVPVYAEASLHQPYSALRSSNIVR</sequence>
<keyword evidence="2" id="KW-0645">Protease</keyword>
<keyword evidence="6" id="KW-1185">Reference proteome</keyword>
<evidence type="ECO:0000313" key="5">
    <source>
        <dbReference type="EMBL" id="EPZ35603.1"/>
    </source>
</evidence>
<organism evidence="5 6">
    <name type="scientific">Rozella allomycis (strain CSF55)</name>
    <dbReference type="NCBI Taxonomy" id="988480"/>
    <lineage>
        <taxon>Eukaryota</taxon>
        <taxon>Fungi</taxon>
        <taxon>Fungi incertae sedis</taxon>
        <taxon>Cryptomycota</taxon>
        <taxon>Cryptomycota incertae sedis</taxon>
        <taxon>Rozella</taxon>
    </lineage>
</organism>
<feature type="domain" description="Ubiquitin-like protease family profile" evidence="4">
    <location>
        <begin position="1"/>
        <end position="175"/>
    </location>
</feature>
<accession>A0A075B3V5</accession>
<keyword evidence="3" id="KW-0378">Hydrolase</keyword>
<dbReference type="OrthoDB" id="1939479at2759"/>
<evidence type="ECO:0000259" key="4">
    <source>
        <dbReference type="PROSITE" id="PS50600"/>
    </source>
</evidence>
<dbReference type="PROSITE" id="PS50600">
    <property type="entry name" value="ULP_PROTEASE"/>
    <property type="match status" value="1"/>
</dbReference>
<dbReference type="GO" id="GO:0008234">
    <property type="term" value="F:cysteine-type peptidase activity"/>
    <property type="evidence" value="ECO:0007669"/>
    <property type="project" value="InterPro"/>
</dbReference>